<gene>
    <name evidence="1" type="ORF">ACH5RR_013117</name>
</gene>
<evidence type="ECO:0000313" key="1">
    <source>
        <dbReference type="EMBL" id="KAL3524745.1"/>
    </source>
</evidence>
<sequence length="133" mass="14712">MTGSRFVCQPEVITADVVHFQRTPEGVEIPSQETEKKPRKLSLLLKSKIIQSRCPGHRTLPPPSFYFDVPPSLSSQGGSSNQPISDDQDICINYNPIAGLLIPRFIGSLKTIFRQSGIGDMLNLLSCQLIVIF</sequence>
<dbReference type="EMBL" id="JBJUIK010000006">
    <property type="protein sequence ID" value="KAL3524745.1"/>
    <property type="molecule type" value="Genomic_DNA"/>
</dbReference>
<accession>A0ABD3A2I5</accession>
<reference evidence="1 2" key="1">
    <citation type="submission" date="2024-11" db="EMBL/GenBank/DDBJ databases">
        <title>A near-complete genome assembly of Cinchona calisaya.</title>
        <authorList>
            <person name="Lian D.C."/>
            <person name="Zhao X.W."/>
            <person name="Wei L."/>
        </authorList>
    </citation>
    <scope>NUCLEOTIDE SEQUENCE [LARGE SCALE GENOMIC DNA]</scope>
    <source>
        <tissue evidence="1">Nenye</tissue>
    </source>
</reference>
<organism evidence="1 2">
    <name type="scientific">Cinchona calisaya</name>
    <dbReference type="NCBI Taxonomy" id="153742"/>
    <lineage>
        <taxon>Eukaryota</taxon>
        <taxon>Viridiplantae</taxon>
        <taxon>Streptophyta</taxon>
        <taxon>Embryophyta</taxon>
        <taxon>Tracheophyta</taxon>
        <taxon>Spermatophyta</taxon>
        <taxon>Magnoliopsida</taxon>
        <taxon>eudicotyledons</taxon>
        <taxon>Gunneridae</taxon>
        <taxon>Pentapetalae</taxon>
        <taxon>asterids</taxon>
        <taxon>lamiids</taxon>
        <taxon>Gentianales</taxon>
        <taxon>Rubiaceae</taxon>
        <taxon>Cinchonoideae</taxon>
        <taxon>Cinchoneae</taxon>
        <taxon>Cinchona</taxon>
    </lineage>
</organism>
<dbReference type="AlphaFoldDB" id="A0ABD3A2I5"/>
<comment type="caution">
    <text evidence="1">The sequence shown here is derived from an EMBL/GenBank/DDBJ whole genome shotgun (WGS) entry which is preliminary data.</text>
</comment>
<evidence type="ECO:0000313" key="2">
    <source>
        <dbReference type="Proteomes" id="UP001630127"/>
    </source>
</evidence>
<dbReference type="Proteomes" id="UP001630127">
    <property type="component" value="Unassembled WGS sequence"/>
</dbReference>
<proteinExistence type="predicted"/>
<name>A0ABD3A2I5_9GENT</name>
<keyword evidence="2" id="KW-1185">Reference proteome</keyword>
<protein>
    <submittedName>
        <fullName evidence="1">Uncharacterized protein</fullName>
    </submittedName>
</protein>